<name>A0ABW5WUY2_9STAP</name>
<protein>
    <submittedName>
        <fullName evidence="2">YbgA family protein</fullName>
    </submittedName>
</protein>
<gene>
    <name evidence="2" type="ORF">ACFSX4_01565</name>
</gene>
<evidence type="ECO:0000313" key="2">
    <source>
        <dbReference type="EMBL" id="MFD2829136.1"/>
    </source>
</evidence>
<reference evidence="3" key="1">
    <citation type="journal article" date="2019" name="Int. J. Syst. Evol. Microbiol.">
        <title>The Global Catalogue of Microorganisms (GCM) 10K type strain sequencing project: providing services to taxonomists for standard genome sequencing and annotation.</title>
        <authorList>
            <consortium name="The Broad Institute Genomics Platform"/>
            <consortium name="The Broad Institute Genome Sequencing Center for Infectious Disease"/>
            <person name="Wu L."/>
            <person name="Ma J."/>
        </authorList>
    </citation>
    <scope>NUCLEOTIDE SEQUENCE [LARGE SCALE GENOMIC DNA]</scope>
    <source>
        <strain evidence="3">KCTC 33575</strain>
    </source>
</reference>
<dbReference type="Pfam" id="PF08349">
    <property type="entry name" value="DUF1722"/>
    <property type="match status" value="1"/>
</dbReference>
<dbReference type="RefSeq" id="WP_377770866.1">
    <property type="nucleotide sequence ID" value="NZ_JBHUOQ010000001.1"/>
</dbReference>
<dbReference type="InterPro" id="IPR013560">
    <property type="entry name" value="DUF1722"/>
</dbReference>
<feature type="domain" description="DUF1722" evidence="1">
    <location>
        <begin position="13"/>
        <end position="120"/>
    </location>
</feature>
<sequence>MRKEAESLWAHHKYEVMFHSQKHYDLIRETLKATDDIHEIERLIKDALNVPPSKGSVLNAFDHMWGYFKKVCTDDEKEMYKKLKAKFTESQSTEEDLLNFIKQQAEKYDTEYLLQSSILKETS</sequence>
<proteinExistence type="predicted"/>
<organism evidence="2 3">
    <name type="scientific">Corticicoccus populi</name>
    <dbReference type="NCBI Taxonomy" id="1812821"/>
    <lineage>
        <taxon>Bacteria</taxon>
        <taxon>Bacillati</taxon>
        <taxon>Bacillota</taxon>
        <taxon>Bacilli</taxon>
        <taxon>Bacillales</taxon>
        <taxon>Staphylococcaceae</taxon>
        <taxon>Corticicoccus</taxon>
    </lineage>
</organism>
<accession>A0ABW5WUY2</accession>
<evidence type="ECO:0000259" key="1">
    <source>
        <dbReference type="Pfam" id="PF08349"/>
    </source>
</evidence>
<keyword evidence="3" id="KW-1185">Reference proteome</keyword>
<dbReference type="Proteomes" id="UP001597519">
    <property type="component" value="Unassembled WGS sequence"/>
</dbReference>
<evidence type="ECO:0000313" key="3">
    <source>
        <dbReference type="Proteomes" id="UP001597519"/>
    </source>
</evidence>
<dbReference type="EMBL" id="JBHUOQ010000001">
    <property type="protein sequence ID" value="MFD2829136.1"/>
    <property type="molecule type" value="Genomic_DNA"/>
</dbReference>
<comment type="caution">
    <text evidence="2">The sequence shown here is derived from an EMBL/GenBank/DDBJ whole genome shotgun (WGS) entry which is preliminary data.</text>
</comment>